<dbReference type="Proteomes" id="UP000297693">
    <property type="component" value="Unassembled WGS sequence"/>
</dbReference>
<comment type="caution">
    <text evidence="1">The sequence shown here is derived from an EMBL/GenBank/DDBJ whole genome shotgun (WGS) entry which is preliminary data.</text>
</comment>
<gene>
    <name evidence="1" type="ORF">EHQ58_10085</name>
</gene>
<dbReference type="OrthoDB" id="10016037at2"/>
<accession>A0A4R9K1H6</accession>
<dbReference type="EMBL" id="RQGD01000031">
    <property type="protein sequence ID" value="TGL58660.1"/>
    <property type="molecule type" value="Genomic_DNA"/>
</dbReference>
<proteinExistence type="predicted"/>
<evidence type="ECO:0000313" key="2">
    <source>
        <dbReference type="Proteomes" id="UP000297693"/>
    </source>
</evidence>
<reference evidence="1" key="1">
    <citation type="journal article" date="2019" name="PLoS Negl. Trop. Dis.">
        <title>Revisiting the worldwide diversity of Leptospira species in the environment.</title>
        <authorList>
            <person name="Vincent A.T."/>
            <person name="Schiettekatte O."/>
            <person name="Bourhy P."/>
            <person name="Veyrier F.J."/>
            <person name="Picardeau M."/>
        </authorList>
    </citation>
    <scope>NUCLEOTIDE SEQUENCE [LARGE SCALE GENOMIC DNA]</scope>
    <source>
        <strain evidence="1">201702476</strain>
    </source>
</reference>
<keyword evidence="2" id="KW-1185">Reference proteome</keyword>
<protein>
    <submittedName>
        <fullName evidence="1">Uncharacterized protein</fullName>
    </submittedName>
</protein>
<sequence>MTEETNTSEEEDDSEFLKEIHLINTVDDQVALDKEYAEFSRFRSHVQKAENRGVSRKQILPFRALTEIDENRKERIGLKDLFVAYCENGNRAWLNPGKGIAALENTLRKFNGDQKILTPIISLLIDVAKSKLSPAAFLKYVILPRLRLDMNWRSWPKTHFPAFHIIRKILSDVQASPSYESDIIANGRLSLARDIILTKYVGGPVARIELSKLSNASFQTEYAMHWKNLQYNNYMAFFFIKRNVLPFLSQLSGKLEANQILELVLELPLLEEAFHIAYPDELYFQKKLPNFSLYPVSFHHSYYKRLGLGYSLFQVYSELLGFTRVIRTTLPTRAGIYLAELIAKKILKKQSPSYITELDRLIQLLPDRGGLYTYGWHIEQFVNLDQTERMRFIENVESNGGHHPNFVRPFWMVRGNWGNIDFAEYYESIKEENARNLIESIASNLNMSDYISGQKKKGFTVASFLEAYSAQYPENKNQVFDYQKDIVDGRDRAWTRQDVAYIDSIHPQFQKLLLMSVLRGIGMHFSNFKSTTLSELFHSYSAANTLPTLPYEIGFEWEDTKKESKDTKGEEIIRSTINLNLFHELIAALNEENGQCSQLIPILGREHLELKTSLAEKRSALATSSDENIKEKTEKAIKHIEKQINQLEEIQVKFSNWDLERQIIFLVFYASKNADRFESLFPLTISILIHSKLVGEEIASGREELLQDIVVENLQMYQIDTLVLFCKKLVGELKENQKIKSVFDSSDSDFKEILVPYSSLKKQSLQINSLDAALNRLLRVGKMEAERAKWLDHTIKADAAPKLRKYKLYTSKSFIDSYYGDMGGICLSIAPKEILRPNLFNYRIADETSGKIVGMFLLTYSAQKIKSLGISEFFSAFAINPLYSVLYHWSKKEKLLFYLWIRSLLEFISFTSGKPLFLAGRGTYGLLSEGSEYAEIIESTERQFQSPKVDDAYSLDIYYNKSAYGRSYMIIDPMDAGTKHAHRILKL</sequence>
<name>A0A4R9K1H6_9LEPT</name>
<organism evidence="1 2">
    <name type="scientific">Leptospira ognonensis</name>
    <dbReference type="NCBI Taxonomy" id="2484945"/>
    <lineage>
        <taxon>Bacteria</taxon>
        <taxon>Pseudomonadati</taxon>
        <taxon>Spirochaetota</taxon>
        <taxon>Spirochaetia</taxon>
        <taxon>Leptospirales</taxon>
        <taxon>Leptospiraceae</taxon>
        <taxon>Leptospira</taxon>
    </lineage>
</organism>
<dbReference type="RefSeq" id="WP_135623781.1">
    <property type="nucleotide sequence ID" value="NZ_RQGD01000031.1"/>
</dbReference>
<evidence type="ECO:0000313" key="1">
    <source>
        <dbReference type="EMBL" id="TGL58660.1"/>
    </source>
</evidence>
<dbReference type="AlphaFoldDB" id="A0A4R9K1H6"/>